<keyword evidence="1" id="KW-1133">Transmembrane helix</keyword>
<dbReference type="STRING" id="396268.IV45_GL001220"/>
<feature type="transmembrane region" description="Helical" evidence="1">
    <location>
        <begin position="39"/>
        <end position="58"/>
    </location>
</feature>
<evidence type="ECO:0000313" key="3">
    <source>
        <dbReference type="Proteomes" id="UP000050934"/>
    </source>
</evidence>
<reference evidence="2 3" key="1">
    <citation type="journal article" date="2015" name="Genome Announc.">
        <title>Expanding the biotechnology potential of lactobacilli through comparative genomics of 213 strains and associated genera.</title>
        <authorList>
            <person name="Sun Z."/>
            <person name="Harris H.M."/>
            <person name="McCann A."/>
            <person name="Guo C."/>
            <person name="Argimon S."/>
            <person name="Zhang W."/>
            <person name="Yang X."/>
            <person name="Jeffery I.B."/>
            <person name="Cooney J.C."/>
            <person name="Kagawa T.F."/>
            <person name="Liu W."/>
            <person name="Song Y."/>
            <person name="Salvetti E."/>
            <person name="Wrobel A."/>
            <person name="Rasinkangas P."/>
            <person name="Parkhill J."/>
            <person name="Rea M.C."/>
            <person name="O'Sullivan O."/>
            <person name="Ritari J."/>
            <person name="Douillard F.P."/>
            <person name="Paul Ross R."/>
            <person name="Yang R."/>
            <person name="Briner A.E."/>
            <person name="Felis G.E."/>
            <person name="de Vos W.M."/>
            <person name="Barrangou R."/>
            <person name="Klaenhammer T.R."/>
            <person name="Caufield P.W."/>
            <person name="Cui Y."/>
            <person name="Zhang H."/>
            <person name="O'Toole P.W."/>
        </authorList>
    </citation>
    <scope>NUCLEOTIDE SEQUENCE [LARGE SCALE GENOMIC DNA]</scope>
    <source>
        <strain evidence="2 3">DSM 17896</strain>
    </source>
</reference>
<dbReference type="RefSeq" id="WP_057739611.1">
    <property type="nucleotide sequence ID" value="NZ_JQBW01000004.1"/>
</dbReference>
<dbReference type="Proteomes" id="UP000050934">
    <property type="component" value="Unassembled WGS sequence"/>
</dbReference>
<keyword evidence="1" id="KW-0812">Transmembrane</keyword>
<dbReference type="EMBL" id="JQBW01000004">
    <property type="protein sequence ID" value="KRN59476.1"/>
    <property type="molecule type" value="Genomic_DNA"/>
</dbReference>
<evidence type="ECO:0000256" key="1">
    <source>
        <dbReference type="SAM" id="Phobius"/>
    </source>
</evidence>
<accession>A0A0R2IBZ1</accession>
<dbReference type="AlphaFoldDB" id="A0A0R2IBZ1"/>
<evidence type="ECO:0000313" key="2">
    <source>
        <dbReference type="EMBL" id="KRN59476.1"/>
    </source>
</evidence>
<protein>
    <submittedName>
        <fullName evidence="2">Uncharacterized protein</fullName>
    </submittedName>
</protein>
<organism evidence="2 3">
    <name type="scientific">Limosilactobacillus secaliphilus</name>
    <dbReference type="NCBI Taxonomy" id="396268"/>
    <lineage>
        <taxon>Bacteria</taxon>
        <taxon>Bacillati</taxon>
        <taxon>Bacillota</taxon>
        <taxon>Bacilli</taxon>
        <taxon>Lactobacillales</taxon>
        <taxon>Lactobacillaceae</taxon>
        <taxon>Limosilactobacillus</taxon>
    </lineage>
</organism>
<gene>
    <name evidence="2" type="ORF">IV45_GL001220</name>
</gene>
<name>A0A0R2IBZ1_9LACO</name>
<feature type="transmembrane region" description="Helical" evidence="1">
    <location>
        <begin position="7"/>
        <end position="27"/>
    </location>
</feature>
<dbReference type="PATRIC" id="fig|396268.3.peg.1232"/>
<feature type="transmembrane region" description="Helical" evidence="1">
    <location>
        <begin position="70"/>
        <end position="89"/>
    </location>
</feature>
<keyword evidence="1" id="KW-0472">Membrane</keyword>
<feature type="transmembrane region" description="Helical" evidence="1">
    <location>
        <begin position="95"/>
        <end position="113"/>
    </location>
</feature>
<comment type="caution">
    <text evidence="2">The sequence shown here is derived from an EMBL/GenBank/DDBJ whole genome shotgun (WGS) entry which is preliminary data.</text>
</comment>
<sequence length="119" mass="13040">MKTTKLVVGIIMIVVAFFIAIQSVMAGMSEAFVQSGGHAGTAGLIVAMLYLASGIVYIVTRNKDNFGPDIASMIMMLVAWLLGIINAGIYKDLIIWSWLAFIIGIVFFAWHKLEDNNKK</sequence>
<keyword evidence="3" id="KW-1185">Reference proteome</keyword>
<proteinExistence type="predicted"/>
<dbReference type="OrthoDB" id="2005058at2"/>